<dbReference type="InterPro" id="IPR025486">
    <property type="entry name" value="DUF4378"/>
</dbReference>
<evidence type="ECO:0000259" key="2">
    <source>
        <dbReference type="Pfam" id="PF14309"/>
    </source>
</evidence>
<evidence type="ECO:0008006" key="6">
    <source>
        <dbReference type="Google" id="ProtNLM"/>
    </source>
</evidence>
<feature type="domain" description="DUF4378" evidence="2">
    <location>
        <begin position="772"/>
        <end position="923"/>
    </location>
</feature>
<evidence type="ECO:0000313" key="5">
    <source>
        <dbReference type="Proteomes" id="UP000825935"/>
    </source>
</evidence>
<evidence type="ECO:0000256" key="1">
    <source>
        <dbReference type="SAM" id="MobiDB-lite"/>
    </source>
</evidence>
<accession>A0A8T2RSK4</accession>
<dbReference type="PANTHER" id="PTHR21726">
    <property type="entry name" value="PHOSPHATIDYLINOSITOL N-ACETYLGLUCOSAMINYLTRANSFERASE SUBUNIT P DOWN SYNDROME CRITICAL REGION PROTEIN 5 -RELATED"/>
    <property type="match status" value="1"/>
</dbReference>
<evidence type="ECO:0000259" key="3">
    <source>
        <dbReference type="Pfam" id="PF14383"/>
    </source>
</evidence>
<feature type="compositionally biased region" description="Polar residues" evidence="1">
    <location>
        <begin position="704"/>
        <end position="715"/>
    </location>
</feature>
<dbReference type="EMBL" id="CM035430">
    <property type="protein sequence ID" value="KAH7298754.1"/>
    <property type="molecule type" value="Genomic_DNA"/>
</dbReference>
<sequence length="943" mass="104294">MRDNLMLSTFTVGDSHHPTLSGCIRVFFQLFDWNRRLSSGKRFFAHRQLPAAKPTRRHSRKRTDVCPSLDFVDAERASPLFNGGEHAVSEQSVNNDSNRLRAERENAEFENIKDMADHRSRIDTPSRESTAAIVYNEHQIKARSKSPGVIARLMGLENFPFEECIEDVERKGCLDMSSCRDTTVVEGDFPPHQPSPAIPKGAEILEKIAKPASEYEVQENELNALLDELNGSMCTIFSYLGAEVSICCRSQSRTQTVDSASGLSSSISSVPSTTACASNRNKVSRSLPMPQTCARSSLNPQAQSVESSLRGLGKKDFPLIGSERAKTALIEKKHCGRPDIVSNGTNVKRKDCNAKSDRTPGIGVNTSGNYLVYSSIHASQEVANDDKVGICKSTSRTKVDRSVCQGGVGDEGAARYNFHSQQMKVNRKEKDNASRGSSFGPSHARPNFRHAGNNHCKNVETHTMIQKGEQKVGKSRTCTARHIEDDNAKPSRGKTSTFMRFLIRRKAAREAAIAKRQALKDLEAGTSCNVVTVAESVLELENCSNGKGQITEVKPDLQERRQKLSTGRSEGVMGGTDLLDVRQYASIGIASRDAAYSSSKWQEVNGEDDYRESLLASSRGKDSGSATKVASSESGVPYVLCENVNPMKTRNHGMNPGRNTTAAMLQDLVCALQGGGAEAKSPASRHRRCHRRKCNLPQIDVSEVASSSTLDQGNDTESTTSESATCCSVTSNIEKERSPVSVLQGPFIDEGDTVAPYPRYRRSSCLIHSEEDYLVAVLDAIETYRHLVASIESGDGSLHHLPFPPLKCFEQLEERVVPANWTDSEVLSPTQSYRKLLFDCACEALLKIDAMKLPPYNHKQRPHALLAEMRRWRYQYASGTVVLDDLVEADLRLFCKSWLNFKEEVNEVSALLQQSLLELLIDELVRELALTEQHERDTHVNMI</sequence>
<gene>
    <name evidence="4" type="ORF">KP509_25G057900</name>
</gene>
<proteinExistence type="predicted"/>
<keyword evidence="5" id="KW-1185">Reference proteome</keyword>
<feature type="domain" description="DUF3741" evidence="3">
    <location>
        <begin position="142"/>
        <end position="160"/>
    </location>
</feature>
<dbReference type="Pfam" id="PF14309">
    <property type="entry name" value="DUF4378"/>
    <property type="match status" value="1"/>
</dbReference>
<dbReference type="InterPro" id="IPR032795">
    <property type="entry name" value="DUF3741-assoc"/>
</dbReference>
<feature type="region of interest" description="Disordered" evidence="1">
    <location>
        <begin position="704"/>
        <end position="724"/>
    </location>
</feature>
<name>A0A8T2RSK4_CERRI</name>
<feature type="region of interest" description="Disordered" evidence="1">
    <location>
        <begin position="419"/>
        <end position="450"/>
    </location>
</feature>
<dbReference type="AlphaFoldDB" id="A0A8T2RSK4"/>
<dbReference type="Proteomes" id="UP000825935">
    <property type="component" value="Chromosome 25"/>
</dbReference>
<evidence type="ECO:0000313" key="4">
    <source>
        <dbReference type="EMBL" id="KAH7298754.1"/>
    </source>
</evidence>
<comment type="caution">
    <text evidence="4">The sequence shown here is derived from an EMBL/GenBank/DDBJ whole genome shotgun (WGS) entry which is preliminary data.</text>
</comment>
<dbReference type="Pfam" id="PF14383">
    <property type="entry name" value="VARLMGL"/>
    <property type="match status" value="1"/>
</dbReference>
<protein>
    <recommendedName>
        <fullName evidence="6">DUF4378 domain-containing protein</fullName>
    </recommendedName>
</protein>
<reference evidence="4" key="1">
    <citation type="submission" date="2021-08" db="EMBL/GenBank/DDBJ databases">
        <title>WGS assembly of Ceratopteris richardii.</title>
        <authorList>
            <person name="Marchant D.B."/>
            <person name="Chen G."/>
            <person name="Jenkins J."/>
            <person name="Shu S."/>
            <person name="Leebens-Mack J."/>
            <person name="Grimwood J."/>
            <person name="Schmutz J."/>
            <person name="Soltis P."/>
            <person name="Soltis D."/>
            <person name="Chen Z.-H."/>
        </authorList>
    </citation>
    <scope>NUCLEOTIDE SEQUENCE</scope>
    <source>
        <strain evidence="4">Whitten #5841</strain>
        <tissue evidence="4">Leaf</tissue>
    </source>
</reference>
<dbReference type="OrthoDB" id="1302271at2759"/>
<dbReference type="PANTHER" id="PTHR21726:SF61">
    <property type="entry name" value="DNAA INITIATOR-ASSOCIATING PROTEIN"/>
    <property type="match status" value="1"/>
</dbReference>
<organism evidence="4 5">
    <name type="scientific">Ceratopteris richardii</name>
    <name type="common">Triangle waterfern</name>
    <dbReference type="NCBI Taxonomy" id="49495"/>
    <lineage>
        <taxon>Eukaryota</taxon>
        <taxon>Viridiplantae</taxon>
        <taxon>Streptophyta</taxon>
        <taxon>Embryophyta</taxon>
        <taxon>Tracheophyta</taxon>
        <taxon>Polypodiopsida</taxon>
        <taxon>Polypodiidae</taxon>
        <taxon>Polypodiales</taxon>
        <taxon>Pteridineae</taxon>
        <taxon>Pteridaceae</taxon>
        <taxon>Parkerioideae</taxon>
        <taxon>Ceratopteris</taxon>
    </lineage>
</organism>